<dbReference type="InterPro" id="IPR027417">
    <property type="entry name" value="P-loop_NTPase"/>
</dbReference>
<proteinExistence type="predicted"/>
<dbReference type="GO" id="GO:0005524">
    <property type="term" value="F:ATP binding"/>
    <property type="evidence" value="ECO:0007669"/>
    <property type="project" value="UniProtKB-KW"/>
</dbReference>
<evidence type="ECO:0000256" key="1">
    <source>
        <dbReference type="SAM" id="MobiDB-lite"/>
    </source>
</evidence>
<feature type="region of interest" description="Disordered" evidence="1">
    <location>
        <begin position="598"/>
        <end position="618"/>
    </location>
</feature>
<dbReference type="PANTHER" id="PTHR32182:SF0">
    <property type="entry name" value="DNA REPLICATION AND REPAIR PROTEIN RECF"/>
    <property type="match status" value="1"/>
</dbReference>
<dbReference type="GO" id="GO:0000731">
    <property type="term" value="P:DNA synthesis involved in DNA repair"/>
    <property type="evidence" value="ECO:0007669"/>
    <property type="project" value="TreeGrafter"/>
</dbReference>
<keyword evidence="2" id="KW-0067">ATP-binding</keyword>
<organism evidence="2 3">
    <name type="scientific">Thauera aminoaromatica</name>
    <dbReference type="NCBI Taxonomy" id="164330"/>
    <lineage>
        <taxon>Bacteria</taxon>
        <taxon>Pseudomonadati</taxon>
        <taxon>Pseudomonadota</taxon>
        <taxon>Betaproteobacteria</taxon>
        <taxon>Rhodocyclales</taxon>
        <taxon>Zoogloeaceae</taxon>
        <taxon>Thauera</taxon>
    </lineage>
</organism>
<dbReference type="Gene3D" id="3.40.50.300">
    <property type="entry name" value="P-loop containing nucleotide triphosphate hydrolases"/>
    <property type="match status" value="1"/>
</dbReference>
<reference evidence="2 3" key="1">
    <citation type="submission" date="2018-09" db="EMBL/GenBank/DDBJ databases">
        <title>Metagenome Assembled Genomes from an Advanced Water Purification Facility.</title>
        <authorList>
            <person name="Stamps B.W."/>
            <person name="Spear J.R."/>
        </authorList>
    </citation>
    <scope>NUCLEOTIDE SEQUENCE [LARGE SCALE GENOMIC DNA]</scope>
    <source>
        <strain evidence="2">Bin_27_1</strain>
    </source>
</reference>
<dbReference type="EMBL" id="SSFD01000309">
    <property type="protein sequence ID" value="TXH80490.1"/>
    <property type="molecule type" value="Genomic_DNA"/>
</dbReference>
<gene>
    <name evidence="2" type="ORF">E6Q80_18545</name>
</gene>
<comment type="caution">
    <text evidence="2">The sequence shown here is derived from an EMBL/GenBank/DDBJ whole genome shotgun (WGS) entry which is preliminary data.</text>
</comment>
<dbReference type="SUPFAM" id="SSF52540">
    <property type="entry name" value="P-loop containing nucleoside triphosphate hydrolases"/>
    <property type="match status" value="1"/>
</dbReference>
<protein>
    <submittedName>
        <fullName evidence="2">ATP-binding protein</fullName>
    </submittedName>
</protein>
<name>A0A5C7S9R8_THASP</name>
<dbReference type="RefSeq" id="WP_276661122.1">
    <property type="nucleotide sequence ID" value="NZ_SSFD01000309.1"/>
</dbReference>
<evidence type="ECO:0000313" key="2">
    <source>
        <dbReference type="EMBL" id="TXH80490.1"/>
    </source>
</evidence>
<dbReference type="Pfam" id="PF13555">
    <property type="entry name" value="AAA_29"/>
    <property type="match status" value="1"/>
</dbReference>
<evidence type="ECO:0000313" key="3">
    <source>
        <dbReference type="Proteomes" id="UP000321192"/>
    </source>
</evidence>
<dbReference type="GO" id="GO:0006302">
    <property type="term" value="P:double-strand break repair"/>
    <property type="evidence" value="ECO:0007669"/>
    <property type="project" value="TreeGrafter"/>
</dbReference>
<dbReference type="Pfam" id="PF13558">
    <property type="entry name" value="SbcC_Walker_B"/>
    <property type="match status" value="1"/>
</dbReference>
<dbReference type="AlphaFoldDB" id="A0A5C7S9R8"/>
<accession>A0A5C7S9R8</accession>
<dbReference type="Proteomes" id="UP000321192">
    <property type="component" value="Unassembled WGS sequence"/>
</dbReference>
<keyword evidence="2" id="KW-0547">Nucleotide-binding</keyword>
<dbReference type="PANTHER" id="PTHR32182">
    <property type="entry name" value="DNA REPLICATION AND REPAIR PROTEIN RECF"/>
    <property type="match status" value="1"/>
</dbReference>
<sequence length="1124" mass="127113">MNSEMSATADLFGDAGAEASQFRLARIQTFNWGTFDKLFTFDISEKGYLFVGPSGSGKSTILDAHAALMTPPKWVDFNVAAREAERHGRDRNIITYIRGAWSQQTGDSGEYVSQYLRPDTTWSAISETYRDGRDRVVVLAQVLWVRGKSTATRDARKLYVVLQREFDVRELEFFPASDFDTRRFKFDLPDAFVRDEFSAYQERFRYLLGIENERALRLLHKTQSAKNLGDLNTFLRDFMLDAPETFELADRLVSQFQELNEAHRAVVDARRQIETLQPAKDEAERLEAARLAKNELDELSAGIDPYREQKRKSLLEEAIRLAEAEIVGQAAEAARLGELAGREFEKLRDLQDKRAGAGGNLIEQLTRDISTAEGQRRERLAKREKAQTACAAMGWAYPEDATSFAGLVAEARQQVHGAPAWREQHGEEQYALRQARDRKENDFKELRREIEAMERQRSNIPARMLDVRERLARALNIPEERLPFAGELIEVKAEEADWQGAIERVLGGFARSLLVSDKHYSAVSAYINDTHLGERLVYLRMTEFLPAGRSLSSNSLVKKLNFAAGPYRDWLLEEVKTHFDYECADSVQAFRSAPRALTREGQVKHSTTRHEKNDRRPVGDKSQWVLGFDNARKLKLYQEQALALVGEIEEIKKALTALVDAGRLNEERLMHCQTLANLTWAEVDVGSVLERISDLQSRLETEREAHPDLAVLDAQVVEQDRLYKHAVNAANETEGGLRAKESVLASLEKRLSGLQEALLSVALTPFQLTGLDERLAQIPIPMELERVDEIVGRLERGIGAERTGLLTRIGEHEKKVERCFQTFVTTWPAEAGGLDPSIESAPDFFSKLARLIGDGLPEYEERFLRLLHEQSDQNLTRLSAQLDQERKAIRDRMDLVNESLKTAPYNPGTHLVIETTDRMLDDVRQFKQSLKESLSHSFSADPLMAERRFEVLNALVKRFSSQETVDRNWRGLVLDVRLHVEFVARELDASGLEVEVYQSGAGKSGGQRQKLAATCLAAALRYQLGGQDRALPMFSTVVLDEAFDKADAEFTSMAMNIFKTFGFQMIVATPMKSVMTLEPFIGGACFVHIKDRKHSAVVLIDYDEGAQRLKLNSDTPDDEEAAVT</sequence>